<dbReference type="EMBL" id="BARW01021179">
    <property type="protein sequence ID" value="GAJ00234.1"/>
    <property type="molecule type" value="Genomic_DNA"/>
</dbReference>
<sequence length="212" mass="24224">QKFALDEPTPEPSVAVPERAAQWPRRPRIVQFNAGRIEMSMPYQIAIAFLLGIILLVLLVFRLGQYYQRIADSAVKIQKNNLDTPPGQKEPTGRGQTTDKGEKISPGGEKVEAVKSKGNNRIVIQTYQIRADLEPVKQHFARFDIETEIRRINEVYYLVTEEKYENPKRLGTDGYLARQKIIAVGAEYKAQQGYETFAPHFFKDAYGMKFDD</sequence>
<dbReference type="AlphaFoldDB" id="X1T4R5"/>
<gene>
    <name evidence="3" type="ORF">S12H4_35636</name>
</gene>
<accession>X1T4R5</accession>
<organism evidence="3">
    <name type="scientific">marine sediment metagenome</name>
    <dbReference type="NCBI Taxonomy" id="412755"/>
    <lineage>
        <taxon>unclassified sequences</taxon>
        <taxon>metagenomes</taxon>
        <taxon>ecological metagenomes</taxon>
    </lineage>
</organism>
<reference evidence="3" key="1">
    <citation type="journal article" date="2014" name="Front. Microbiol.">
        <title>High frequency of phylogenetically diverse reductive dehalogenase-homologous genes in deep subseafloor sedimentary metagenomes.</title>
        <authorList>
            <person name="Kawai M."/>
            <person name="Futagami T."/>
            <person name="Toyoda A."/>
            <person name="Takaki Y."/>
            <person name="Nishi S."/>
            <person name="Hori S."/>
            <person name="Arai W."/>
            <person name="Tsubouchi T."/>
            <person name="Morono Y."/>
            <person name="Uchiyama I."/>
            <person name="Ito T."/>
            <person name="Fujiyama A."/>
            <person name="Inagaki F."/>
            <person name="Takami H."/>
        </authorList>
    </citation>
    <scope>NUCLEOTIDE SEQUENCE</scope>
    <source>
        <strain evidence="3">Expedition CK06-06</strain>
    </source>
</reference>
<proteinExistence type="predicted"/>
<feature type="transmembrane region" description="Helical" evidence="2">
    <location>
        <begin position="41"/>
        <end position="61"/>
    </location>
</feature>
<evidence type="ECO:0000256" key="2">
    <source>
        <dbReference type="SAM" id="Phobius"/>
    </source>
</evidence>
<feature type="region of interest" description="Disordered" evidence="1">
    <location>
        <begin position="80"/>
        <end position="109"/>
    </location>
</feature>
<keyword evidence="2" id="KW-0472">Membrane</keyword>
<evidence type="ECO:0000313" key="3">
    <source>
        <dbReference type="EMBL" id="GAJ00234.1"/>
    </source>
</evidence>
<name>X1T4R5_9ZZZZ</name>
<keyword evidence="2" id="KW-0812">Transmembrane</keyword>
<keyword evidence="2" id="KW-1133">Transmembrane helix</keyword>
<evidence type="ECO:0000256" key="1">
    <source>
        <dbReference type="SAM" id="MobiDB-lite"/>
    </source>
</evidence>
<feature type="region of interest" description="Disordered" evidence="1">
    <location>
        <begin position="1"/>
        <end position="20"/>
    </location>
</feature>
<comment type="caution">
    <text evidence="3">The sequence shown here is derived from an EMBL/GenBank/DDBJ whole genome shotgun (WGS) entry which is preliminary data.</text>
</comment>
<protein>
    <submittedName>
        <fullName evidence="3">Uncharacterized protein</fullName>
    </submittedName>
</protein>
<feature type="non-terminal residue" evidence="3">
    <location>
        <position position="1"/>
    </location>
</feature>
<feature type="compositionally biased region" description="Basic and acidic residues" evidence="1">
    <location>
        <begin position="97"/>
        <end position="109"/>
    </location>
</feature>